<feature type="domain" description="UBA" evidence="2">
    <location>
        <begin position="127"/>
        <end position="172"/>
    </location>
</feature>
<organism evidence="3 4">
    <name type="scientific">Glossina austeni</name>
    <name type="common">Savannah tsetse fly</name>
    <dbReference type="NCBI Taxonomy" id="7395"/>
    <lineage>
        <taxon>Eukaryota</taxon>
        <taxon>Metazoa</taxon>
        <taxon>Ecdysozoa</taxon>
        <taxon>Arthropoda</taxon>
        <taxon>Hexapoda</taxon>
        <taxon>Insecta</taxon>
        <taxon>Pterygota</taxon>
        <taxon>Neoptera</taxon>
        <taxon>Endopterygota</taxon>
        <taxon>Diptera</taxon>
        <taxon>Brachycera</taxon>
        <taxon>Muscomorpha</taxon>
        <taxon>Hippoboscoidea</taxon>
        <taxon>Glossinidae</taxon>
        <taxon>Glossina</taxon>
    </lineage>
</organism>
<reference evidence="3" key="1">
    <citation type="submission" date="2020-05" db="UniProtKB">
        <authorList>
            <consortium name="EnsemblMetazoa"/>
        </authorList>
    </citation>
    <scope>IDENTIFICATION</scope>
    <source>
        <strain evidence="3">TTRI</strain>
    </source>
</reference>
<dbReference type="SUPFAM" id="SSF46934">
    <property type="entry name" value="UBA-like"/>
    <property type="match status" value="1"/>
</dbReference>
<dbReference type="InterPro" id="IPR009060">
    <property type="entry name" value="UBA-like_sf"/>
</dbReference>
<accession>A0A1A9VPF3</accession>
<name>A0A1A9VPF3_GLOAU</name>
<dbReference type="Proteomes" id="UP000078200">
    <property type="component" value="Unassembled WGS sequence"/>
</dbReference>
<dbReference type="PROSITE" id="PS50030">
    <property type="entry name" value="UBA"/>
    <property type="match status" value="1"/>
</dbReference>
<proteinExistence type="predicted"/>
<evidence type="ECO:0000313" key="4">
    <source>
        <dbReference type="Proteomes" id="UP000078200"/>
    </source>
</evidence>
<protein>
    <submittedName>
        <fullName evidence="3">UBA domain-containing protein</fullName>
    </submittedName>
</protein>
<dbReference type="Gene3D" id="1.10.8.10">
    <property type="entry name" value="DNA helicase RuvA subunit, C-terminal domain"/>
    <property type="match status" value="1"/>
</dbReference>
<sequence length="175" mass="19146">MPKNATNSNNPSDVSSNKNDNNHNNTDAEKSSYEKIIENVQGKVLVNSNKRQDMDLSYESSDSNNDNGSESFIEVDALALLKVDKQININDVTVDIANVSIIRNSIIDTTTSTDITTTESFIEITYHADECINNAIKAIMNMGFSNEGAWLTQVLESVQGNIPEALDLISAAQTN</sequence>
<dbReference type="AlphaFoldDB" id="A0A1A9VPF3"/>
<feature type="region of interest" description="Disordered" evidence="1">
    <location>
        <begin position="1"/>
        <end position="34"/>
    </location>
</feature>
<dbReference type="STRING" id="7395.A0A1A9VPF3"/>
<dbReference type="InterPro" id="IPR015940">
    <property type="entry name" value="UBA"/>
</dbReference>
<evidence type="ECO:0000259" key="2">
    <source>
        <dbReference type="PROSITE" id="PS50030"/>
    </source>
</evidence>
<evidence type="ECO:0000256" key="1">
    <source>
        <dbReference type="SAM" id="MobiDB-lite"/>
    </source>
</evidence>
<dbReference type="VEuPathDB" id="VectorBase:GAUT043382"/>
<feature type="compositionally biased region" description="Low complexity" evidence="1">
    <location>
        <begin position="7"/>
        <end position="25"/>
    </location>
</feature>
<dbReference type="EnsemblMetazoa" id="GAUT043382-RA">
    <property type="protein sequence ID" value="GAUT043382-PA"/>
    <property type="gene ID" value="GAUT043382"/>
</dbReference>
<evidence type="ECO:0000313" key="3">
    <source>
        <dbReference type="EnsemblMetazoa" id="GAUT043382-PA"/>
    </source>
</evidence>
<keyword evidence="4" id="KW-1185">Reference proteome</keyword>